<dbReference type="InterPro" id="IPR037035">
    <property type="entry name" value="GK-like_C_sf"/>
</dbReference>
<feature type="domain" description="MOFRL-associated" evidence="3">
    <location>
        <begin position="3"/>
        <end position="210"/>
    </location>
</feature>
<organism evidence="4 5">
    <name type="scientific">Parastrongyloides trichosuri</name>
    <name type="common">Possum-specific nematode worm</name>
    <dbReference type="NCBI Taxonomy" id="131310"/>
    <lineage>
        <taxon>Eukaryota</taxon>
        <taxon>Metazoa</taxon>
        <taxon>Ecdysozoa</taxon>
        <taxon>Nematoda</taxon>
        <taxon>Chromadorea</taxon>
        <taxon>Rhabditida</taxon>
        <taxon>Tylenchina</taxon>
        <taxon>Panagrolaimomorpha</taxon>
        <taxon>Strongyloidoidea</taxon>
        <taxon>Strongyloididae</taxon>
        <taxon>Parastrongyloides</taxon>
    </lineage>
</organism>
<dbReference type="Pfam" id="PF05161">
    <property type="entry name" value="MOFRL"/>
    <property type="match status" value="1"/>
</dbReference>
<dbReference type="InterPro" id="IPR039760">
    <property type="entry name" value="MOFRL_protein"/>
</dbReference>
<dbReference type="STRING" id="131310.A0A0N5A375"/>
<accession>A0A0N5A375</accession>
<dbReference type="PANTHER" id="PTHR12227:SF0">
    <property type="entry name" value="GLYCERATE KINASE"/>
    <property type="match status" value="1"/>
</dbReference>
<dbReference type="AlphaFoldDB" id="A0A0N5A375"/>
<dbReference type="SUPFAM" id="SSF82544">
    <property type="entry name" value="GckA/TtuD-like"/>
    <property type="match status" value="1"/>
</dbReference>
<dbReference type="GO" id="GO:0008887">
    <property type="term" value="F:glycerate kinase activity"/>
    <property type="evidence" value="ECO:0007669"/>
    <property type="project" value="InterPro"/>
</dbReference>
<dbReference type="Pfam" id="PF13660">
    <property type="entry name" value="DUF4147"/>
    <property type="match status" value="1"/>
</dbReference>
<dbReference type="GO" id="GO:0005737">
    <property type="term" value="C:cytoplasm"/>
    <property type="evidence" value="ECO:0007669"/>
    <property type="project" value="TreeGrafter"/>
</dbReference>
<evidence type="ECO:0000313" key="5">
    <source>
        <dbReference type="WBParaSite" id="PTRK_0001608500.1"/>
    </source>
</evidence>
<comment type="similarity">
    <text evidence="1">Belongs to the glycerate kinase type-2 family.</text>
</comment>
<keyword evidence="4" id="KW-1185">Reference proteome</keyword>
<name>A0A0N5A375_PARTI</name>
<protein>
    <submittedName>
        <fullName evidence="5">Glycerate kinase</fullName>
    </submittedName>
</protein>
<evidence type="ECO:0000259" key="2">
    <source>
        <dbReference type="Pfam" id="PF05161"/>
    </source>
</evidence>
<dbReference type="InterPro" id="IPR007835">
    <property type="entry name" value="MOFRL"/>
</dbReference>
<feature type="domain" description="MOFRL" evidence="2">
    <location>
        <begin position="315"/>
        <end position="451"/>
    </location>
</feature>
<evidence type="ECO:0000259" key="3">
    <source>
        <dbReference type="Pfam" id="PF13660"/>
    </source>
</evidence>
<evidence type="ECO:0000256" key="1">
    <source>
        <dbReference type="ARBA" id="ARBA00005393"/>
    </source>
</evidence>
<dbReference type="InterPro" id="IPR025286">
    <property type="entry name" value="MOFRL_assoc_dom"/>
</dbReference>
<proteinExistence type="inferred from homology"/>
<dbReference type="PANTHER" id="PTHR12227">
    <property type="entry name" value="GLYCERATE KINASE"/>
    <property type="match status" value="1"/>
</dbReference>
<dbReference type="InterPro" id="IPR038614">
    <property type="entry name" value="GK_N_sf"/>
</dbReference>
<sequence length="461" mass="51476">MSQNIHIIAFGKAAVPMILAAENELGSVISTSIASIPYDATIPKVANLKTIFINGAKNNLPDKGALEAGLRIENSIKNIPETDIVLILISGGGSALLTSPIPGITIEEKHDITKMVAATGANIRQINIIRQALSTLKGGQLAEKLYPRKVISLILSDVVGDPIQYIASGPTYIDESVDGNRRIKRYEEALNIFKKLNIFSGIPFHVLEAMKKYAYEKNNLESKTTSKDGRVRNIIIGNNMKGLQILRNKLISMSEKYYFDGVTILTDSLERDVDNLAKNYGEIVKKFLENEEIDLSPIDGRKNVFQMKKNQRKLAFLIGGEWVIKLNKNDKNGIGGRNQNLVLTTLNYLINHIHESRFIKKRDFKFVSLNTDGFDGPTTAAGAMINGKDLIYFLSQKSNSSNKENSIKSEDLTISDITKYIKNRDSFNFWSQYKNGRNHLITGRTNTNFMDLTILILEKCN</sequence>
<dbReference type="WBParaSite" id="PTRK_0001608500.1">
    <property type="protein sequence ID" value="PTRK_0001608500.1"/>
    <property type="gene ID" value="PTRK_0001608500"/>
</dbReference>
<dbReference type="Gene3D" id="3.40.50.10180">
    <property type="entry name" value="Glycerate kinase, MOFRL-like N-terminal domain"/>
    <property type="match status" value="1"/>
</dbReference>
<reference evidence="5" key="1">
    <citation type="submission" date="2017-02" db="UniProtKB">
        <authorList>
            <consortium name="WormBaseParasite"/>
        </authorList>
    </citation>
    <scope>IDENTIFICATION</scope>
</reference>
<dbReference type="Proteomes" id="UP000038045">
    <property type="component" value="Unplaced"/>
</dbReference>
<dbReference type="Gene3D" id="3.40.1480.10">
    <property type="entry name" value="MOFRL domain"/>
    <property type="match status" value="1"/>
</dbReference>
<evidence type="ECO:0000313" key="4">
    <source>
        <dbReference type="Proteomes" id="UP000038045"/>
    </source>
</evidence>